<dbReference type="InterPro" id="IPR043502">
    <property type="entry name" value="DNA/RNA_pol_sf"/>
</dbReference>
<dbReference type="GO" id="GO:0004519">
    <property type="term" value="F:endonuclease activity"/>
    <property type="evidence" value="ECO:0007669"/>
    <property type="project" value="UniProtKB-KW"/>
</dbReference>
<dbReference type="EMBL" id="JAFNEN010000169">
    <property type="protein sequence ID" value="KAG8190994.1"/>
    <property type="molecule type" value="Genomic_DNA"/>
</dbReference>
<keyword evidence="5" id="KW-0540">Nuclease</keyword>
<dbReference type="PANTHER" id="PTHR19849:SF0">
    <property type="entry name" value="PHOSPHOLIPASE A-2-ACTIVATING PROTEIN"/>
    <property type="match status" value="1"/>
</dbReference>
<dbReference type="PROSITE" id="PS50294">
    <property type="entry name" value="WD_REPEATS_REGION"/>
    <property type="match status" value="1"/>
</dbReference>
<dbReference type="Proteomes" id="UP000827092">
    <property type="component" value="Unassembled WGS sequence"/>
</dbReference>
<dbReference type="GO" id="GO:0016787">
    <property type="term" value="F:hydrolase activity"/>
    <property type="evidence" value="ECO:0007669"/>
    <property type="project" value="UniProtKB-KW"/>
</dbReference>
<dbReference type="PROSITE" id="PS00678">
    <property type="entry name" value="WD_REPEATS_1"/>
    <property type="match status" value="1"/>
</dbReference>
<dbReference type="GO" id="GO:0005737">
    <property type="term" value="C:cytoplasm"/>
    <property type="evidence" value="ECO:0007669"/>
    <property type="project" value="TreeGrafter"/>
</dbReference>
<sequence>MDHSCGYNYVVKGHFKAHTADVRVVKAARVPDGGFITGSRDTLVKLWIPTETEYRDEHTFIGATKFIASLCALPVSTQYPDGLILAGSNDCAIYGFTPKSQYPVMKLLGHSNVVCTLSAGFGLFVSGSWDGTARVWSGQHCTAVLEGHNSTVWATEVYPLQNIILTGSADHTIRIWRDGQCEKVLYGHEDCVRGLIIVQNVDMDILSCSNDATVRLWNIQGECLNIFQSHENYIYDITLLRNGVDFATCSEDEHVKIWQNGVCVQSIKIPLNTLWNVTCLKNGDIVVGCSDGSVCILENMASEAVSAFQSLKDDIASASLTAIEDDIPFRVETDASDFAIGATLSQAGRPIAFFSCTLNKSEQRHSSIEKEAYAIVESLRYWRHYLIGRHFEVFTDQRSVAFMFNQQHQSKTKNEKILRWHLDLTCFKFDIIYRPLSSNAAADAFSRISASAIPQPDLKELHIALCHPGITRMYHWVRGKNLPFSLEDIKALIRIAPHAMN</sequence>
<dbReference type="PROSITE" id="PS50082">
    <property type="entry name" value="WD_REPEATS_2"/>
    <property type="match status" value="4"/>
</dbReference>
<keyword evidence="1" id="KW-0963">Cytoplasm</keyword>
<dbReference type="InterPro" id="IPR001680">
    <property type="entry name" value="WD40_rpt"/>
</dbReference>
<keyword evidence="13" id="KW-1185">Reference proteome</keyword>
<reference evidence="12 13" key="1">
    <citation type="journal article" date="2022" name="Nat. Ecol. Evol.">
        <title>A masculinizing supergene underlies an exaggerated male reproductive morph in a spider.</title>
        <authorList>
            <person name="Hendrickx F."/>
            <person name="De Corte Z."/>
            <person name="Sonet G."/>
            <person name="Van Belleghem S.M."/>
            <person name="Kostlbacher S."/>
            <person name="Vangestel C."/>
        </authorList>
    </citation>
    <scope>NUCLEOTIDE SEQUENCE [LARGE SCALE GENOMIC DNA]</scope>
    <source>
        <strain evidence="12">W744_W776</strain>
    </source>
</reference>
<gene>
    <name evidence="12" type="ORF">JTE90_010852</name>
</gene>
<dbReference type="Gene3D" id="2.130.10.10">
    <property type="entry name" value="YVTN repeat-like/Quinoprotein amine dehydrogenase"/>
    <property type="match status" value="1"/>
</dbReference>
<keyword evidence="3" id="KW-0808">Transferase</keyword>
<keyword evidence="9" id="KW-0695">RNA-directed DNA polymerase</keyword>
<keyword evidence="2 10" id="KW-0853">WD repeat</keyword>
<dbReference type="GO" id="GO:0005634">
    <property type="term" value="C:nucleus"/>
    <property type="evidence" value="ECO:0007669"/>
    <property type="project" value="TreeGrafter"/>
</dbReference>
<dbReference type="InterPro" id="IPR019775">
    <property type="entry name" value="WD40_repeat_CS"/>
</dbReference>
<dbReference type="InterPro" id="IPR015943">
    <property type="entry name" value="WD40/YVTN_repeat-like_dom_sf"/>
</dbReference>
<keyword evidence="8" id="KW-0378">Hydrolase</keyword>
<dbReference type="GO" id="GO:0010992">
    <property type="term" value="P:ubiquitin recycling"/>
    <property type="evidence" value="ECO:0007669"/>
    <property type="project" value="TreeGrafter"/>
</dbReference>
<accession>A0AAV6V2Z5</accession>
<dbReference type="Pfam" id="PF00400">
    <property type="entry name" value="WD40"/>
    <property type="match status" value="5"/>
</dbReference>
<keyword evidence="7" id="KW-0255">Endonuclease</keyword>
<dbReference type="InterPro" id="IPR041373">
    <property type="entry name" value="RT_RNaseH"/>
</dbReference>
<organism evidence="12 13">
    <name type="scientific">Oedothorax gibbosus</name>
    <dbReference type="NCBI Taxonomy" id="931172"/>
    <lineage>
        <taxon>Eukaryota</taxon>
        <taxon>Metazoa</taxon>
        <taxon>Ecdysozoa</taxon>
        <taxon>Arthropoda</taxon>
        <taxon>Chelicerata</taxon>
        <taxon>Arachnida</taxon>
        <taxon>Araneae</taxon>
        <taxon>Araneomorphae</taxon>
        <taxon>Entelegynae</taxon>
        <taxon>Araneoidea</taxon>
        <taxon>Linyphiidae</taxon>
        <taxon>Erigoninae</taxon>
        <taxon>Oedothorax</taxon>
    </lineage>
</organism>
<feature type="repeat" description="WD" evidence="10">
    <location>
        <begin position="227"/>
        <end position="259"/>
    </location>
</feature>
<protein>
    <recommendedName>
        <fullName evidence="11">Reverse transcriptase RNase H-like domain-containing protein</fullName>
    </recommendedName>
</protein>
<evidence type="ECO:0000256" key="3">
    <source>
        <dbReference type="ARBA" id="ARBA00022679"/>
    </source>
</evidence>
<dbReference type="GO" id="GO:0003964">
    <property type="term" value="F:RNA-directed DNA polymerase activity"/>
    <property type="evidence" value="ECO:0007669"/>
    <property type="project" value="UniProtKB-KW"/>
</dbReference>
<dbReference type="CDD" id="cd09274">
    <property type="entry name" value="RNase_HI_RT_Ty3"/>
    <property type="match status" value="1"/>
</dbReference>
<evidence type="ECO:0000256" key="1">
    <source>
        <dbReference type="ARBA" id="ARBA00022490"/>
    </source>
</evidence>
<evidence type="ECO:0000259" key="11">
    <source>
        <dbReference type="Pfam" id="PF17917"/>
    </source>
</evidence>
<dbReference type="InterPro" id="IPR020472">
    <property type="entry name" value="WD40_PAC1"/>
</dbReference>
<evidence type="ECO:0000256" key="6">
    <source>
        <dbReference type="ARBA" id="ARBA00022737"/>
    </source>
</evidence>
<proteinExistence type="predicted"/>
<dbReference type="SMART" id="SM00320">
    <property type="entry name" value="WD40"/>
    <property type="match status" value="7"/>
</dbReference>
<dbReference type="PANTHER" id="PTHR19849">
    <property type="entry name" value="PHOSPHOLIPASE A-2-ACTIVATING PROTEIN"/>
    <property type="match status" value="1"/>
</dbReference>
<dbReference type="CDD" id="cd00200">
    <property type="entry name" value="WD40"/>
    <property type="match status" value="1"/>
</dbReference>
<feature type="repeat" description="WD" evidence="10">
    <location>
        <begin position="185"/>
        <end position="220"/>
    </location>
</feature>
<evidence type="ECO:0000256" key="10">
    <source>
        <dbReference type="PROSITE-ProRule" id="PRU00221"/>
    </source>
</evidence>
<dbReference type="FunFam" id="3.10.20.370:FF:000001">
    <property type="entry name" value="Retrovirus-related Pol polyprotein from transposon 17.6-like protein"/>
    <property type="match status" value="1"/>
</dbReference>
<feature type="repeat" description="WD" evidence="10">
    <location>
        <begin position="145"/>
        <end position="176"/>
    </location>
</feature>
<dbReference type="SUPFAM" id="SSF50978">
    <property type="entry name" value="WD40 repeat-like"/>
    <property type="match status" value="1"/>
</dbReference>
<dbReference type="GO" id="GO:0043130">
    <property type="term" value="F:ubiquitin binding"/>
    <property type="evidence" value="ECO:0007669"/>
    <property type="project" value="TreeGrafter"/>
</dbReference>
<name>A0AAV6V2Z5_9ARAC</name>
<feature type="repeat" description="WD" evidence="10">
    <location>
        <begin position="107"/>
        <end position="137"/>
    </location>
</feature>
<dbReference type="GO" id="GO:0043161">
    <property type="term" value="P:proteasome-mediated ubiquitin-dependent protein catabolic process"/>
    <property type="evidence" value="ECO:0007669"/>
    <property type="project" value="TreeGrafter"/>
</dbReference>
<feature type="domain" description="Reverse transcriptase RNase H-like" evidence="11">
    <location>
        <begin position="328"/>
        <end position="427"/>
    </location>
</feature>
<evidence type="ECO:0000256" key="5">
    <source>
        <dbReference type="ARBA" id="ARBA00022722"/>
    </source>
</evidence>
<keyword evidence="4" id="KW-0548">Nucleotidyltransferase</keyword>
<evidence type="ECO:0000256" key="4">
    <source>
        <dbReference type="ARBA" id="ARBA00022695"/>
    </source>
</evidence>
<dbReference type="Pfam" id="PF17917">
    <property type="entry name" value="RT_RNaseH"/>
    <property type="match status" value="1"/>
</dbReference>
<dbReference type="InterPro" id="IPR036322">
    <property type="entry name" value="WD40_repeat_dom_sf"/>
</dbReference>
<evidence type="ECO:0000313" key="13">
    <source>
        <dbReference type="Proteomes" id="UP000827092"/>
    </source>
</evidence>
<evidence type="ECO:0000313" key="12">
    <source>
        <dbReference type="EMBL" id="KAG8190994.1"/>
    </source>
</evidence>
<keyword evidence="6" id="KW-0677">Repeat</keyword>
<dbReference type="AlphaFoldDB" id="A0AAV6V2Z5"/>
<dbReference type="PRINTS" id="PR00320">
    <property type="entry name" value="GPROTEINBRPT"/>
</dbReference>
<evidence type="ECO:0000256" key="9">
    <source>
        <dbReference type="ARBA" id="ARBA00022918"/>
    </source>
</evidence>
<evidence type="ECO:0000256" key="7">
    <source>
        <dbReference type="ARBA" id="ARBA00022759"/>
    </source>
</evidence>
<comment type="caution">
    <text evidence="12">The sequence shown here is derived from an EMBL/GenBank/DDBJ whole genome shotgun (WGS) entry which is preliminary data.</text>
</comment>
<dbReference type="SUPFAM" id="SSF56672">
    <property type="entry name" value="DNA/RNA polymerases"/>
    <property type="match status" value="1"/>
</dbReference>
<evidence type="ECO:0000256" key="8">
    <source>
        <dbReference type="ARBA" id="ARBA00022801"/>
    </source>
</evidence>
<evidence type="ECO:0000256" key="2">
    <source>
        <dbReference type="ARBA" id="ARBA00022574"/>
    </source>
</evidence>